<keyword evidence="2" id="KW-1185">Reference proteome</keyword>
<proteinExistence type="predicted"/>
<protein>
    <submittedName>
        <fullName evidence="1">Uncharacterized protein</fullName>
    </submittedName>
</protein>
<organism evidence="1 2">
    <name type="scientific">Lucifera butyrica</name>
    <dbReference type="NCBI Taxonomy" id="1351585"/>
    <lineage>
        <taxon>Bacteria</taxon>
        <taxon>Bacillati</taxon>
        <taxon>Bacillota</taxon>
        <taxon>Negativicutes</taxon>
        <taxon>Veillonellales</taxon>
        <taxon>Veillonellaceae</taxon>
        <taxon>Lucifera</taxon>
    </lineage>
</organism>
<name>A0A498R440_9FIRM</name>
<gene>
    <name evidence="1" type="ORF">LUCI_1407</name>
</gene>
<sequence length="71" mass="8315">MRLCLEIIRKVILSDPSLLKKRVNPTFRSPLLLFSECETWDLSLLRLRVLTQRTPEYASFECSPRLVSTSF</sequence>
<dbReference type="EMBL" id="UPPP01000061">
    <property type="protein sequence ID" value="VBB06191.1"/>
    <property type="molecule type" value="Genomic_DNA"/>
</dbReference>
<reference evidence="1 2" key="1">
    <citation type="submission" date="2018-06" db="EMBL/GenBank/DDBJ databases">
        <authorList>
            <person name="Strepis N."/>
        </authorList>
    </citation>
    <scope>NUCLEOTIDE SEQUENCE [LARGE SCALE GENOMIC DNA]</scope>
    <source>
        <strain evidence="1">LUCI</strain>
    </source>
</reference>
<dbReference type="AlphaFoldDB" id="A0A498R440"/>
<evidence type="ECO:0000313" key="2">
    <source>
        <dbReference type="Proteomes" id="UP000277811"/>
    </source>
</evidence>
<evidence type="ECO:0000313" key="1">
    <source>
        <dbReference type="EMBL" id="VBB06191.1"/>
    </source>
</evidence>
<accession>A0A498R440</accession>
<dbReference type="Proteomes" id="UP000277811">
    <property type="component" value="Unassembled WGS sequence"/>
</dbReference>